<gene>
    <name evidence="1" type="ORF">JI435_164410</name>
</gene>
<dbReference type="KEGG" id="pno:SNOG_16441"/>
<reference evidence="2" key="1">
    <citation type="journal article" date="2021" name="BMC Genomics">
        <title>Chromosome-level genome assembly and manually-curated proteome of model necrotroph Parastagonospora nodorum Sn15 reveals a genome-wide trove of candidate effector homologs, and redundancy of virulence-related functions within an accessory chromosome.</title>
        <authorList>
            <person name="Bertazzoni S."/>
            <person name="Jones D.A.B."/>
            <person name="Phan H.T."/>
            <person name="Tan K.-C."/>
            <person name="Hane J.K."/>
        </authorList>
    </citation>
    <scope>NUCLEOTIDE SEQUENCE [LARGE SCALE GENOMIC DNA]</scope>
    <source>
        <strain evidence="2">SN15 / ATCC MYA-4574 / FGSC 10173)</strain>
    </source>
</reference>
<sequence>MSPTRSNIPRATAPRPHMRSMPLDLLSLPPGLRCLTCRLIILEAAPHISRKLEQLKKTDRFHFVIEPTSLYPVTYDDENIGEYVFKARNTGASIYKLPRNAFPDYRFDIDVAGDFVRKVAVATSNLYPETTTLAIRFSQDASRASFPVECKVPVFVILKPEPMKARLGKLVPRLVKEQHVFTGICRGRADIGD</sequence>
<evidence type="ECO:0000313" key="1">
    <source>
        <dbReference type="EMBL" id="QRD00981.1"/>
    </source>
</evidence>
<proteinExistence type="predicted"/>
<dbReference type="VEuPathDB" id="FungiDB:JI435_164410"/>
<dbReference type="EMBL" id="CP069033">
    <property type="protein sequence ID" value="QRD00981.1"/>
    <property type="molecule type" value="Genomic_DNA"/>
</dbReference>
<dbReference type="Proteomes" id="UP000663193">
    <property type="component" value="Chromosome 11"/>
</dbReference>
<protein>
    <submittedName>
        <fullName evidence="1">Uncharacterized protein</fullName>
    </submittedName>
</protein>
<name>A0A7U2I2J9_PHANO</name>
<organism evidence="1 2">
    <name type="scientific">Phaeosphaeria nodorum (strain SN15 / ATCC MYA-4574 / FGSC 10173)</name>
    <name type="common">Glume blotch fungus</name>
    <name type="synonym">Parastagonospora nodorum</name>
    <dbReference type="NCBI Taxonomy" id="321614"/>
    <lineage>
        <taxon>Eukaryota</taxon>
        <taxon>Fungi</taxon>
        <taxon>Dikarya</taxon>
        <taxon>Ascomycota</taxon>
        <taxon>Pezizomycotina</taxon>
        <taxon>Dothideomycetes</taxon>
        <taxon>Pleosporomycetidae</taxon>
        <taxon>Pleosporales</taxon>
        <taxon>Pleosporineae</taxon>
        <taxon>Phaeosphaeriaceae</taxon>
        <taxon>Parastagonospora</taxon>
    </lineage>
</organism>
<evidence type="ECO:0000313" key="2">
    <source>
        <dbReference type="Proteomes" id="UP000663193"/>
    </source>
</evidence>
<keyword evidence="2" id="KW-1185">Reference proteome</keyword>
<dbReference type="AlphaFoldDB" id="A0A7U2I2J9"/>
<dbReference type="RefSeq" id="XP_001806557.1">
    <property type="nucleotide sequence ID" value="XM_001806505.1"/>
</dbReference>
<accession>A0A7U2I2J9</accession>